<sequence length="184" mass="19853">MLRHWAFAGTFGSLRQSLRRYSVLSHLNERGEARMVDISTKEACFRKAQAEASLNIGDQGVFTALLQGALPKGDAFAVARLAGIQGAKQTSTLVPLCHPALPLDMVNVELDPDPQTLSVRIRVQVSATAKTGVEMEALTGAAAAALALYDVCKGGFKACTEIPHGTLCIQRITLLSKEKRKQYE</sequence>
<reference evidence="5 6" key="1">
    <citation type="journal article" date="2004" name="Nature">
        <title>Genome sequence of the ultrasmall unicellular red alga Cyanidioschyzon merolae 10D.</title>
        <authorList>
            <person name="Matsuzaki M."/>
            <person name="Misumi O."/>
            <person name="Shin-i T."/>
            <person name="Maruyama S."/>
            <person name="Takahara M."/>
            <person name="Miyagishima S."/>
            <person name="Mori T."/>
            <person name="Nishida K."/>
            <person name="Yagisawa F."/>
            <person name="Nishida K."/>
            <person name="Yoshida Y."/>
            <person name="Nishimura Y."/>
            <person name="Nakao S."/>
            <person name="Kobayashi T."/>
            <person name="Momoyama Y."/>
            <person name="Higashiyama T."/>
            <person name="Minoda A."/>
            <person name="Sano M."/>
            <person name="Nomoto H."/>
            <person name="Oishi K."/>
            <person name="Hayashi H."/>
            <person name="Ohta F."/>
            <person name="Nishizaka S."/>
            <person name="Haga S."/>
            <person name="Miura S."/>
            <person name="Morishita T."/>
            <person name="Kabeya Y."/>
            <person name="Terasawa K."/>
            <person name="Suzuki Y."/>
            <person name="Ishii Y."/>
            <person name="Asakawa S."/>
            <person name="Takano H."/>
            <person name="Ohta N."/>
            <person name="Kuroiwa H."/>
            <person name="Tanaka K."/>
            <person name="Shimizu N."/>
            <person name="Sugano S."/>
            <person name="Sato N."/>
            <person name="Nozaki H."/>
            <person name="Ogasawara N."/>
            <person name="Kohara Y."/>
            <person name="Kuroiwa T."/>
        </authorList>
    </citation>
    <scope>NUCLEOTIDE SEQUENCE [LARGE SCALE GENOMIC DNA]</scope>
    <source>
        <strain evidence="5 6">10D</strain>
    </source>
</reference>
<dbReference type="GO" id="GO:0006777">
    <property type="term" value="P:Mo-molybdopterin cofactor biosynthetic process"/>
    <property type="evidence" value="ECO:0007669"/>
    <property type="project" value="UniProtKB-KW"/>
</dbReference>
<name>M1VEJ9_CYAM1</name>
<dbReference type="EMBL" id="AP006496">
    <property type="protein sequence ID" value="BAM81312.1"/>
    <property type="molecule type" value="Genomic_DNA"/>
</dbReference>
<dbReference type="SUPFAM" id="SSF55040">
    <property type="entry name" value="Molybdenum cofactor biosynthesis protein C, MoaC"/>
    <property type="match status" value="1"/>
</dbReference>
<dbReference type="GO" id="GO:0016829">
    <property type="term" value="F:lyase activity"/>
    <property type="evidence" value="ECO:0007669"/>
    <property type="project" value="UniProtKB-KW"/>
</dbReference>
<dbReference type="GeneID" id="16995445"/>
<dbReference type="UniPathway" id="UPA00344"/>
<feature type="domain" description="Molybdopterin cofactor biosynthesis C (MoaC)" evidence="4">
    <location>
        <begin position="35"/>
        <end position="179"/>
    </location>
</feature>
<accession>M1VEJ9</accession>
<dbReference type="STRING" id="280699.M1VEJ9"/>
<dbReference type="KEGG" id="cme:CYME_CMN213C"/>
<dbReference type="Proteomes" id="UP000007014">
    <property type="component" value="Chromosome 14"/>
</dbReference>
<comment type="pathway">
    <text evidence="1">Cofactor biosynthesis; molybdopterin biosynthesis.</text>
</comment>
<dbReference type="InterPro" id="IPR050105">
    <property type="entry name" value="MoCo_biosynth_MoaA/MoaC"/>
</dbReference>
<keyword evidence="6" id="KW-1185">Reference proteome</keyword>
<dbReference type="RefSeq" id="XP_005537348.1">
    <property type="nucleotide sequence ID" value="XM_005537291.1"/>
</dbReference>
<evidence type="ECO:0000313" key="6">
    <source>
        <dbReference type="Proteomes" id="UP000007014"/>
    </source>
</evidence>
<evidence type="ECO:0000313" key="5">
    <source>
        <dbReference type="EMBL" id="BAM81312.1"/>
    </source>
</evidence>
<dbReference type="eggNOG" id="KOG2876">
    <property type="taxonomic scope" value="Eukaryota"/>
</dbReference>
<keyword evidence="3" id="KW-0456">Lyase</keyword>
<dbReference type="PANTHER" id="PTHR22960">
    <property type="entry name" value="MOLYBDOPTERIN COFACTOR SYNTHESIS PROTEIN A"/>
    <property type="match status" value="1"/>
</dbReference>
<organism evidence="5 6">
    <name type="scientific">Cyanidioschyzon merolae (strain NIES-3377 / 10D)</name>
    <name type="common">Unicellular red alga</name>
    <dbReference type="NCBI Taxonomy" id="280699"/>
    <lineage>
        <taxon>Eukaryota</taxon>
        <taxon>Rhodophyta</taxon>
        <taxon>Bangiophyceae</taxon>
        <taxon>Cyanidiales</taxon>
        <taxon>Cyanidiaceae</taxon>
        <taxon>Cyanidioschyzon</taxon>
    </lineage>
</organism>
<evidence type="ECO:0000259" key="4">
    <source>
        <dbReference type="Pfam" id="PF01967"/>
    </source>
</evidence>
<dbReference type="OrthoDB" id="4556at2759"/>
<dbReference type="InterPro" id="IPR023045">
    <property type="entry name" value="MoaC"/>
</dbReference>
<evidence type="ECO:0000256" key="3">
    <source>
        <dbReference type="ARBA" id="ARBA00023239"/>
    </source>
</evidence>
<dbReference type="NCBIfam" id="TIGR00581">
    <property type="entry name" value="moaC"/>
    <property type="match status" value="1"/>
</dbReference>
<dbReference type="Pfam" id="PF01967">
    <property type="entry name" value="MoaC"/>
    <property type="match status" value="1"/>
</dbReference>
<dbReference type="Gene3D" id="3.30.70.640">
    <property type="entry name" value="Molybdopterin cofactor biosynthesis C (MoaC) domain"/>
    <property type="match status" value="1"/>
</dbReference>
<proteinExistence type="predicted"/>
<dbReference type="PANTHER" id="PTHR22960:SF29">
    <property type="entry name" value="CYCLIC PYRANOPTERIN MONOPHOSPHATE SYNTHASE"/>
    <property type="match status" value="1"/>
</dbReference>
<gene>
    <name evidence="5" type="ORF">CYME_CMN213C</name>
</gene>
<protein>
    <submittedName>
        <fullName evidence="5">Similar to molybdenum cofactor biosynthesis protein C</fullName>
    </submittedName>
</protein>
<evidence type="ECO:0000256" key="1">
    <source>
        <dbReference type="ARBA" id="ARBA00005046"/>
    </source>
</evidence>
<dbReference type="Gramene" id="CMN213CT">
    <property type="protein sequence ID" value="CMN213CT"/>
    <property type="gene ID" value="CMN213C"/>
</dbReference>
<dbReference type="HOGENOM" id="CLU_074693_1_2_1"/>
<dbReference type="InterPro" id="IPR036522">
    <property type="entry name" value="MoaC_sf"/>
</dbReference>
<dbReference type="OMA" id="IWDMVKS"/>
<dbReference type="InterPro" id="IPR002820">
    <property type="entry name" value="Mopterin_CF_biosynth-C_dom"/>
</dbReference>
<reference evidence="5 6" key="2">
    <citation type="journal article" date="2007" name="BMC Biol.">
        <title>A 100%-complete sequence reveals unusually simple genomic features in the hot-spring red alga Cyanidioschyzon merolae.</title>
        <authorList>
            <person name="Nozaki H."/>
            <person name="Takano H."/>
            <person name="Misumi O."/>
            <person name="Terasawa K."/>
            <person name="Matsuzaki M."/>
            <person name="Maruyama S."/>
            <person name="Nishida K."/>
            <person name="Yagisawa F."/>
            <person name="Yoshida Y."/>
            <person name="Fujiwara T."/>
            <person name="Takio S."/>
            <person name="Tamura K."/>
            <person name="Chung S.J."/>
            <person name="Nakamura S."/>
            <person name="Kuroiwa H."/>
            <person name="Tanaka K."/>
            <person name="Sato N."/>
            <person name="Kuroiwa T."/>
        </authorList>
    </citation>
    <scope>NUCLEOTIDE SEQUENCE [LARGE SCALE GENOMIC DNA]</scope>
    <source>
        <strain evidence="5 6">10D</strain>
    </source>
</reference>
<dbReference type="AlphaFoldDB" id="M1VEJ9"/>
<keyword evidence="2" id="KW-0501">Molybdenum cofactor biosynthesis</keyword>
<evidence type="ECO:0000256" key="2">
    <source>
        <dbReference type="ARBA" id="ARBA00023150"/>
    </source>
</evidence>